<dbReference type="AlphaFoldDB" id="A0A172TYW7"/>
<evidence type="ECO:0000313" key="5">
    <source>
        <dbReference type="EMBL" id="ANE51983.1"/>
    </source>
</evidence>
<organism evidence="5 6">
    <name type="scientific">Flavisolibacter tropicus</name>
    <dbReference type="NCBI Taxonomy" id="1492898"/>
    <lineage>
        <taxon>Bacteria</taxon>
        <taxon>Pseudomonadati</taxon>
        <taxon>Bacteroidota</taxon>
        <taxon>Chitinophagia</taxon>
        <taxon>Chitinophagales</taxon>
        <taxon>Chitinophagaceae</taxon>
        <taxon>Flavisolibacter</taxon>
    </lineage>
</organism>
<comment type="similarity">
    <text evidence="1">Belongs to the glycosyltransferase 2 family.</text>
</comment>
<dbReference type="GO" id="GO:0016757">
    <property type="term" value="F:glycosyltransferase activity"/>
    <property type="evidence" value="ECO:0007669"/>
    <property type="project" value="UniProtKB-KW"/>
</dbReference>
<dbReference type="Pfam" id="PF00535">
    <property type="entry name" value="Glycos_transf_2"/>
    <property type="match status" value="1"/>
</dbReference>
<evidence type="ECO:0000256" key="1">
    <source>
        <dbReference type="ARBA" id="ARBA00006739"/>
    </source>
</evidence>
<feature type="domain" description="Glycosyltransferase 2-like" evidence="4">
    <location>
        <begin position="6"/>
        <end position="108"/>
    </location>
</feature>
<accession>A0A172TYW7</accession>
<dbReference type="Proteomes" id="UP000077177">
    <property type="component" value="Chromosome"/>
</dbReference>
<reference evidence="5 6" key="2">
    <citation type="journal article" date="2016" name="Int. J. Syst. Evol. Microbiol.">
        <title>Flavisolibacter tropicus sp. nov., isolated from tropical soil.</title>
        <authorList>
            <person name="Lee J.J."/>
            <person name="Kang M.S."/>
            <person name="Kim G.S."/>
            <person name="Lee C.S."/>
            <person name="Lim S."/>
            <person name="Lee J."/>
            <person name="Roh S.H."/>
            <person name="Kang H."/>
            <person name="Ha J.M."/>
            <person name="Bae S."/>
            <person name="Jung H.Y."/>
            <person name="Kim M.K."/>
        </authorList>
    </citation>
    <scope>NUCLEOTIDE SEQUENCE [LARGE SCALE GENOMIC DNA]</scope>
    <source>
        <strain evidence="5 6">LCS9</strain>
    </source>
</reference>
<keyword evidence="3" id="KW-0808">Transferase</keyword>
<evidence type="ECO:0000313" key="6">
    <source>
        <dbReference type="Proteomes" id="UP000077177"/>
    </source>
</evidence>
<dbReference type="CDD" id="cd04185">
    <property type="entry name" value="GT_2_like_b"/>
    <property type="match status" value="1"/>
</dbReference>
<dbReference type="EMBL" id="CP011390">
    <property type="protein sequence ID" value="ANE51983.1"/>
    <property type="molecule type" value="Genomic_DNA"/>
</dbReference>
<sequence>MKIVAVVNTHNRLALLQECIQKVKKQSYPVDKLIVINNGSTDGTEEWLKAQSGIITFTQPNHGGAFGFHRGIKEAYQLAPDWIWIMDDDTIPGENALEALVQKLQQLGSRENEFGFLSSNVIWIDQSTHNKNRLPFEEKPYSFNGTPINNLHPVPSGTFVSLLVSYKAVDKVGLPIKEFFIWYDDVEYTERIVRYGFKGGFVKDSLVLHKTADNLNNNVFSDDVHAHWKYYYGFRNGLYLRKLRKGSGSYYRNVLKHLLVWPFLIFSKRTNNRWRFTKVMWLGTVASLTFRPKHEVFTGITTGNAAEQSGIN</sequence>
<gene>
    <name evidence="5" type="ORF">SY85_17270</name>
</gene>
<keyword evidence="2" id="KW-0328">Glycosyltransferase</keyword>
<proteinExistence type="inferred from homology"/>
<evidence type="ECO:0000259" key="4">
    <source>
        <dbReference type="Pfam" id="PF00535"/>
    </source>
</evidence>
<evidence type="ECO:0000256" key="2">
    <source>
        <dbReference type="ARBA" id="ARBA00022676"/>
    </source>
</evidence>
<dbReference type="Gene3D" id="3.90.550.10">
    <property type="entry name" value="Spore Coat Polysaccharide Biosynthesis Protein SpsA, Chain A"/>
    <property type="match status" value="1"/>
</dbReference>
<dbReference type="KEGG" id="fla:SY85_17270"/>
<dbReference type="RefSeq" id="WP_066406124.1">
    <property type="nucleotide sequence ID" value="NZ_CP011390.1"/>
</dbReference>
<dbReference type="PANTHER" id="PTHR43179:SF12">
    <property type="entry name" value="GALACTOFURANOSYLTRANSFERASE GLFT2"/>
    <property type="match status" value="1"/>
</dbReference>
<evidence type="ECO:0000256" key="3">
    <source>
        <dbReference type="ARBA" id="ARBA00022679"/>
    </source>
</evidence>
<reference evidence="6" key="1">
    <citation type="submission" date="2015-01" db="EMBL/GenBank/DDBJ databases">
        <title>Flavisolibacter sp./LCS9/ whole genome sequencing.</title>
        <authorList>
            <person name="Kim M.K."/>
            <person name="Srinivasan S."/>
            <person name="Lee J.-J."/>
        </authorList>
    </citation>
    <scope>NUCLEOTIDE SEQUENCE [LARGE SCALE GENOMIC DNA]</scope>
    <source>
        <strain evidence="6">LCS9</strain>
    </source>
</reference>
<dbReference type="PANTHER" id="PTHR43179">
    <property type="entry name" value="RHAMNOSYLTRANSFERASE WBBL"/>
    <property type="match status" value="1"/>
</dbReference>
<protein>
    <recommendedName>
        <fullName evidence="4">Glycosyltransferase 2-like domain-containing protein</fullName>
    </recommendedName>
</protein>
<dbReference type="SUPFAM" id="SSF53448">
    <property type="entry name" value="Nucleotide-diphospho-sugar transferases"/>
    <property type="match status" value="1"/>
</dbReference>
<dbReference type="OrthoDB" id="9771846at2"/>
<keyword evidence="6" id="KW-1185">Reference proteome</keyword>
<dbReference type="InterPro" id="IPR001173">
    <property type="entry name" value="Glyco_trans_2-like"/>
</dbReference>
<dbReference type="InterPro" id="IPR029044">
    <property type="entry name" value="Nucleotide-diphossugar_trans"/>
</dbReference>
<name>A0A172TYW7_9BACT</name>